<dbReference type="CDD" id="cd06261">
    <property type="entry name" value="TM_PBP2"/>
    <property type="match status" value="1"/>
</dbReference>
<comment type="similarity">
    <text evidence="2 10">Belongs to the binding-protein-dependent transport system permease family. CysTW subfamily.</text>
</comment>
<keyword evidence="8 9" id="KW-0472">Membrane</keyword>
<dbReference type="GO" id="GO:0006817">
    <property type="term" value="P:phosphate ion transport"/>
    <property type="evidence" value="ECO:0007669"/>
    <property type="project" value="UniProtKB-KW"/>
</dbReference>
<evidence type="ECO:0000256" key="5">
    <source>
        <dbReference type="ARBA" id="ARBA00022592"/>
    </source>
</evidence>
<feature type="transmembrane region" description="Helical" evidence="9">
    <location>
        <begin position="150"/>
        <end position="172"/>
    </location>
</feature>
<reference evidence="11 12" key="1">
    <citation type="submission" date="2018-01" db="EMBL/GenBank/DDBJ databases">
        <title>Complete genome sequence of Bacteriovorax stolpii DSM12778.</title>
        <authorList>
            <person name="Tang B."/>
            <person name="Chang J."/>
        </authorList>
    </citation>
    <scope>NUCLEOTIDE SEQUENCE [LARGE SCALE GENOMIC DNA]</scope>
    <source>
        <strain evidence="11 12">DSM 12778</strain>
    </source>
</reference>
<dbReference type="PANTHER" id="PTHR30425:SF1">
    <property type="entry name" value="PHOSPHATE TRANSPORT SYSTEM PERMEASE PROTEIN PSTC"/>
    <property type="match status" value="1"/>
</dbReference>
<evidence type="ECO:0000256" key="10">
    <source>
        <dbReference type="RuleBase" id="RU363054"/>
    </source>
</evidence>
<keyword evidence="4 10" id="KW-1003">Cell membrane</keyword>
<keyword evidence="7 9" id="KW-1133">Transmembrane helix</keyword>
<evidence type="ECO:0000313" key="11">
    <source>
        <dbReference type="EMBL" id="AUN98984.1"/>
    </source>
</evidence>
<evidence type="ECO:0000256" key="6">
    <source>
        <dbReference type="ARBA" id="ARBA00022692"/>
    </source>
</evidence>
<dbReference type="SUPFAM" id="SSF161098">
    <property type="entry name" value="MetI-like"/>
    <property type="match status" value="1"/>
</dbReference>
<dbReference type="PANTHER" id="PTHR30425">
    <property type="entry name" value="PHOSPHATE TRANSPORT SYSTEM PERMEASE PROTEIN PST"/>
    <property type="match status" value="1"/>
</dbReference>
<name>A0A2K9NW47_BACTC</name>
<feature type="transmembrane region" description="Helical" evidence="9">
    <location>
        <begin position="273"/>
        <end position="294"/>
    </location>
</feature>
<dbReference type="NCBIfam" id="TIGR02138">
    <property type="entry name" value="phosphate_pstC"/>
    <property type="match status" value="1"/>
</dbReference>
<evidence type="ECO:0000256" key="7">
    <source>
        <dbReference type="ARBA" id="ARBA00022989"/>
    </source>
</evidence>
<feature type="transmembrane region" description="Helical" evidence="9">
    <location>
        <begin position="106"/>
        <end position="130"/>
    </location>
</feature>
<proteinExistence type="inferred from homology"/>
<keyword evidence="3 9" id="KW-0813">Transport</keyword>
<dbReference type="PROSITE" id="PS50928">
    <property type="entry name" value="ABC_TM1"/>
    <property type="match status" value="1"/>
</dbReference>
<dbReference type="RefSeq" id="WP_102244275.1">
    <property type="nucleotide sequence ID" value="NZ_CP025704.1"/>
</dbReference>
<feature type="transmembrane region" description="Helical" evidence="9">
    <location>
        <begin position="68"/>
        <end position="94"/>
    </location>
</feature>
<keyword evidence="12" id="KW-1185">Reference proteome</keyword>
<protein>
    <recommendedName>
        <fullName evidence="10">Phosphate transport system permease protein</fullName>
    </recommendedName>
</protein>
<organism evidence="11 12">
    <name type="scientific">Bacteriovorax stolpii</name>
    <name type="common">Bdellovibrio stolpii</name>
    <dbReference type="NCBI Taxonomy" id="960"/>
    <lineage>
        <taxon>Bacteria</taxon>
        <taxon>Pseudomonadati</taxon>
        <taxon>Bdellovibrionota</taxon>
        <taxon>Bacteriovoracia</taxon>
        <taxon>Bacteriovoracales</taxon>
        <taxon>Bacteriovoracaceae</taxon>
        <taxon>Bacteriovorax</taxon>
    </lineage>
</organism>
<comment type="subcellular location">
    <subcellularLocation>
        <location evidence="1 9">Cell membrane</location>
        <topology evidence="1 9">Multi-pass membrane protein</topology>
    </subcellularLocation>
</comment>
<evidence type="ECO:0000256" key="9">
    <source>
        <dbReference type="RuleBase" id="RU363032"/>
    </source>
</evidence>
<gene>
    <name evidence="11" type="primary">pstC</name>
    <name evidence="11" type="ORF">C0V70_12905</name>
</gene>
<dbReference type="InterPro" id="IPR000515">
    <property type="entry name" value="MetI-like"/>
</dbReference>
<evidence type="ECO:0000256" key="2">
    <source>
        <dbReference type="ARBA" id="ARBA00007069"/>
    </source>
</evidence>
<sequence length="304" mass="32789">MFKLKSKTQDALLFYILRTISLVVIALLLGIIYILIKAAWPSIVGNGLSFLLRKDWNPVEDQYGALPFIFGTVVTSLVALLIATPVSILIALFITEYLPKTFSRIISLLVEMVAAIPSIVFGLWGIFYLAPFVKSTIAPFLKTHLGFLPLFQGPSFGIGILTASLILSIMIVPTISSICRSIFELIPAHQKEASYALGSTKYEMIKLAIISPSLSGISSAVVLGLGRALGETMAVTMLIGNSPVISSSLFSPAATMASVMANEYADANTPLHVSSLCYLALLLFLITFLSNLFARTIVKSFSKG</sequence>
<dbReference type="AlphaFoldDB" id="A0A2K9NW47"/>
<dbReference type="Proteomes" id="UP000235584">
    <property type="component" value="Chromosome"/>
</dbReference>
<evidence type="ECO:0000313" key="12">
    <source>
        <dbReference type="Proteomes" id="UP000235584"/>
    </source>
</evidence>
<feature type="transmembrane region" description="Helical" evidence="9">
    <location>
        <begin position="207"/>
        <end position="229"/>
    </location>
</feature>
<dbReference type="InterPro" id="IPR035906">
    <property type="entry name" value="MetI-like_sf"/>
</dbReference>
<dbReference type="KEGG" id="bsto:C0V70_12905"/>
<dbReference type="OrthoDB" id="9785113at2"/>
<dbReference type="InterPro" id="IPR051124">
    <property type="entry name" value="Phosphate_Transport_Permease"/>
</dbReference>
<dbReference type="Pfam" id="PF00528">
    <property type="entry name" value="BPD_transp_1"/>
    <property type="match status" value="1"/>
</dbReference>
<evidence type="ECO:0000256" key="8">
    <source>
        <dbReference type="ARBA" id="ARBA00023136"/>
    </source>
</evidence>
<dbReference type="GO" id="GO:0005315">
    <property type="term" value="F:phosphate transmembrane transporter activity"/>
    <property type="evidence" value="ECO:0007669"/>
    <property type="project" value="InterPro"/>
</dbReference>
<dbReference type="EMBL" id="CP025704">
    <property type="protein sequence ID" value="AUN98984.1"/>
    <property type="molecule type" value="Genomic_DNA"/>
</dbReference>
<keyword evidence="6 9" id="KW-0812">Transmembrane</keyword>
<dbReference type="InterPro" id="IPR011864">
    <property type="entry name" value="Phosphate_PstC"/>
</dbReference>
<evidence type="ECO:0000256" key="3">
    <source>
        <dbReference type="ARBA" id="ARBA00022448"/>
    </source>
</evidence>
<dbReference type="GO" id="GO:0005886">
    <property type="term" value="C:plasma membrane"/>
    <property type="evidence" value="ECO:0007669"/>
    <property type="project" value="UniProtKB-SubCell"/>
</dbReference>
<comment type="function">
    <text evidence="10">Part of the binding-protein-dependent transport system for phosphate; probably responsible for the translocation of the substrate across the membrane.</text>
</comment>
<evidence type="ECO:0000256" key="1">
    <source>
        <dbReference type="ARBA" id="ARBA00004651"/>
    </source>
</evidence>
<keyword evidence="5 10" id="KW-0592">Phosphate transport</keyword>
<evidence type="ECO:0000256" key="4">
    <source>
        <dbReference type="ARBA" id="ARBA00022475"/>
    </source>
</evidence>
<feature type="transmembrane region" description="Helical" evidence="9">
    <location>
        <begin position="12"/>
        <end position="36"/>
    </location>
</feature>
<accession>A0A2K9NW47</accession>
<dbReference type="Gene3D" id="1.10.3720.10">
    <property type="entry name" value="MetI-like"/>
    <property type="match status" value="1"/>
</dbReference>